<feature type="region of interest" description="Disordered" evidence="1">
    <location>
        <begin position="1007"/>
        <end position="1050"/>
    </location>
</feature>
<proteinExistence type="predicted"/>
<feature type="region of interest" description="Disordered" evidence="1">
    <location>
        <begin position="1062"/>
        <end position="1087"/>
    </location>
</feature>
<dbReference type="SUPFAM" id="SSF56672">
    <property type="entry name" value="DNA/RNA polymerases"/>
    <property type="match status" value="1"/>
</dbReference>
<feature type="compositionally biased region" description="Pro residues" evidence="1">
    <location>
        <begin position="1066"/>
        <end position="1087"/>
    </location>
</feature>
<dbReference type="InterPro" id="IPR012337">
    <property type="entry name" value="RNaseH-like_sf"/>
</dbReference>
<dbReference type="CDD" id="cd09272">
    <property type="entry name" value="RNase_HI_RT_Ty1"/>
    <property type="match status" value="1"/>
</dbReference>
<dbReference type="InterPro" id="IPR001584">
    <property type="entry name" value="Integrase_cat-core"/>
</dbReference>
<name>A0AAV5LNA8_9ROSI</name>
<feature type="compositionally biased region" description="Low complexity" evidence="1">
    <location>
        <begin position="275"/>
        <end position="285"/>
    </location>
</feature>
<dbReference type="InterPro" id="IPR013103">
    <property type="entry name" value="RVT_2"/>
</dbReference>
<dbReference type="AlphaFoldDB" id="A0AAV5LNA8"/>
<feature type="compositionally biased region" description="Polar residues" evidence="1">
    <location>
        <begin position="1009"/>
        <end position="1050"/>
    </location>
</feature>
<dbReference type="Pfam" id="PF14223">
    <property type="entry name" value="Retrotran_gag_2"/>
    <property type="match status" value="1"/>
</dbReference>
<evidence type="ECO:0000259" key="2">
    <source>
        <dbReference type="PROSITE" id="PS50994"/>
    </source>
</evidence>
<dbReference type="Pfam" id="PF07727">
    <property type="entry name" value="RVT_2"/>
    <property type="match status" value="1"/>
</dbReference>
<dbReference type="InterPro" id="IPR036397">
    <property type="entry name" value="RNaseH_sf"/>
</dbReference>
<feature type="compositionally biased region" description="Polar residues" evidence="1">
    <location>
        <begin position="12"/>
        <end position="41"/>
    </location>
</feature>
<reference evidence="3 4" key="1">
    <citation type="journal article" date="2021" name="Commun. Biol.">
        <title>The genome of Shorea leprosula (Dipterocarpaceae) highlights the ecological relevance of drought in aseasonal tropical rainforests.</title>
        <authorList>
            <person name="Ng K.K.S."/>
            <person name="Kobayashi M.J."/>
            <person name="Fawcett J.A."/>
            <person name="Hatakeyama M."/>
            <person name="Paape T."/>
            <person name="Ng C.H."/>
            <person name="Ang C.C."/>
            <person name="Tnah L.H."/>
            <person name="Lee C.T."/>
            <person name="Nishiyama T."/>
            <person name="Sese J."/>
            <person name="O'Brien M.J."/>
            <person name="Copetti D."/>
            <person name="Mohd Noor M.I."/>
            <person name="Ong R.C."/>
            <person name="Putra M."/>
            <person name="Sireger I.Z."/>
            <person name="Indrioko S."/>
            <person name="Kosugi Y."/>
            <person name="Izuno A."/>
            <person name="Isagi Y."/>
            <person name="Lee S.L."/>
            <person name="Shimizu K.K."/>
        </authorList>
    </citation>
    <scope>NUCLEOTIDE SEQUENCE [LARGE SCALE GENOMIC DNA]</scope>
    <source>
        <strain evidence="3">214</strain>
    </source>
</reference>
<dbReference type="PROSITE" id="PS50994">
    <property type="entry name" value="INTEGRASE"/>
    <property type="match status" value="1"/>
</dbReference>
<feature type="region of interest" description="Disordered" evidence="1">
    <location>
        <begin position="489"/>
        <end position="537"/>
    </location>
</feature>
<feature type="compositionally biased region" description="Basic and acidic residues" evidence="1">
    <location>
        <begin position="1"/>
        <end position="11"/>
    </location>
</feature>
<accession>A0AAV5LNA8</accession>
<feature type="region of interest" description="Disordered" evidence="1">
    <location>
        <begin position="275"/>
        <end position="296"/>
    </location>
</feature>
<dbReference type="EMBL" id="BPVZ01000129">
    <property type="protein sequence ID" value="GKV38595.1"/>
    <property type="molecule type" value="Genomic_DNA"/>
</dbReference>
<dbReference type="PANTHER" id="PTHR11439:SF455">
    <property type="entry name" value="RLK (RECEPTOR-LIKE PROTEIN KINASE) 8, PUTATIVE-RELATED"/>
    <property type="match status" value="1"/>
</dbReference>
<dbReference type="GO" id="GO:0015074">
    <property type="term" value="P:DNA integration"/>
    <property type="evidence" value="ECO:0007669"/>
    <property type="project" value="InterPro"/>
</dbReference>
<evidence type="ECO:0000313" key="4">
    <source>
        <dbReference type="Proteomes" id="UP001054252"/>
    </source>
</evidence>
<keyword evidence="4" id="KW-1185">Reference proteome</keyword>
<gene>
    <name evidence="3" type="ORF">SLEP1_g46485</name>
</gene>
<dbReference type="InterPro" id="IPR043502">
    <property type="entry name" value="DNA/RNA_pol_sf"/>
</dbReference>
<comment type="caution">
    <text evidence="3">The sequence shown here is derived from an EMBL/GenBank/DDBJ whole genome shotgun (WGS) entry which is preliminary data.</text>
</comment>
<evidence type="ECO:0000313" key="3">
    <source>
        <dbReference type="EMBL" id="GKV38595.1"/>
    </source>
</evidence>
<dbReference type="SUPFAM" id="SSF53098">
    <property type="entry name" value="Ribonuclease H-like"/>
    <property type="match status" value="1"/>
</dbReference>
<organism evidence="3 4">
    <name type="scientific">Rubroshorea leprosula</name>
    <dbReference type="NCBI Taxonomy" id="152421"/>
    <lineage>
        <taxon>Eukaryota</taxon>
        <taxon>Viridiplantae</taxon>
        <taxon>Streptophyta</taxon>
        <taxon>Embryophyta</taxon>
        <taxon>Tracheophyta</taxon>
        <taxon>Spermatophyta</taxon>
        <taxon>Magnoliopsida</taxon>
        <taxon>eudicotyledons</taxon>
        <taxon>Gunneridae</taxon>
        <taxon>Pentapetalae</taxon>
        <taxon>rosids</taxon>
        <taxon>malvids</taxon>
        <taxon>Malvales</taxon>
        <taxon>Dipterocarpaceae</taxon>
        <taxon>Rubroshorea</taxon>
    </lineage>
</organism>
<dbReference type="Proteomes" id="UP001054252">
    <property type="component" value="Unassembled WGS sequence"/>
</dbReference>
<feature type="region of interest" description="Disordered" evidence="1">
    <location>
        <begin position="1"/>
        <end position="41"/>
    </location>
</feature>
<dbReference type="GO" id="GO:0003676">
    <property type="term" value="F:nucleic acid binding"/>
    <property type="evidence" value="ECO:0007669"/>
    <property type="project" value="InterPro"/>
</dbReference>
<dbReference type="PANTHER" id="PTHR11439">
    <property type="entry name" value="GAG-POL-RELATED RETROTRANSPOSON"/>
    <property type="match status" value="1"/>
</dbReference>
<dbReference type="Gene3D" id="3.30.420.10">
    <property type="entry name" value="Ribonuclease H-like superfamily/Ribonuclease H"/>
    <property type="match status" value="1"/>
</dbReference>
<sequence>MKVESQQRMSKETITTDTEITSKQETISKQSKADPRSNSCNGQNIYPLIRSAQIMHHLEEEVSPTVTVIKDEKEVLNPEYEVWLNNDGLLTSWLLGTMNEEALSLVVGCDSAFQIWKSLEDHYLASTKEQEMHLKGQLAVKRGDGEPLEKFIRKFKRTCDNLAAIRKPLEDLDKVFQLSKVVGAQFQPYNLAVLSKAPYPTFTQYIASLQNNERDLQNAEQENKDKIPVYAQAFVTHRGRGHQHGRGYGGGRNFNSRGRGFVQAGNYHNYWTSNNNNNKSSMVNNNPPPPQPMSHKSQEKNVRQHELPQALATLSLLEDKDQNIYVDSGASDHMISDLGTLFCAPVVKWGRVCDGGGEFSSMAFTNHVAECGIKQQVSCPGTPEQNGVAERKHRHIVETDGELCTYPNYDEWCQSKSNLQPSKHLDKQPSTSQMPSRFTIITNEGENTDCTKDSTRTELEMATGIPNLCQEEINTSFKEDGVQFHGATEELDSSQSLIGAPNSDHLITSNGNQSTGTSEIPMSGVSPPVHNANSVSNHPVMTRTQSRTHTGHVQTKFTKHAHTMTTNDSSLNLVVPPTSSSTNIVGSKWVFKTKLHPDGSIERFKARLVAKGFSQIPRVDFDETFSPVLKPTTLRLVIALAITLKWSLRQLDVKNAFLHGKLKETVYMTQPPGFEDQNILTIWDLAAAELILLCLCSLTIKSTIDHLSREFALKDLGQLSYFLGIEVTPFDGGTFLSQAKYATDLLTRTSMLEASTIATPLATKETTTLRDMEPVNAKEYRKIVGALQYLTITRTDICHAVNKVCQFMQNPTLAHLRQVQRILRYIKGTRHYGLRFYSYKTLSLTGFCDANWAGCVTTRRSTTRYCVFLGANCISWSSKKEPTMARSTVEAEYRALAYATTEIVWITYILRDIGISLPSPPQLFSDNISALHMSINPVFHARTKHIELDYYFVREKVAIGTLVTRYIPSTEQLADVLTKPLPRSQYQLLRFKLGVVAPPHYSLRGSIKAKSQQRMSKETITTDTEITSKQETISKQSKTDPRSNSCNGQNMYNFSSNNITVITNPATPPQSVPVSPSPSPTESPSSPPMVPALFFIGDSSVDCGNNKYLGTFARADHPPFGRDFDTHHPTGRFCNGRIPSAILEIFKPKMIVPFLPDVFLGKKIIDKISWQVLLSWNFLGGICFLGRKINRVLTEGKSGRRPVKTVVILIQFV</sequence>
<dbReference type="InterPro" id="IPR036514">
    <property type="entry name" value="SGNH_hydro_sf"/>
</dbReference>
<evidence type="ECO:0000256" key="1">
    <source>
        <dbReference type="SAM" id="MobiDB-lite"/>
    </source>
</evidence>
<dbReference type="Gene3D" id="3.40.50.1110">
    <property type="entry name" value="SGNH hydrolase"/>
    <property type="match status" value="1"/>
</dbReference>
<feature type="domain" description="Integrase catalytic" evidence="2">
    <location>
        <begin position="354"/>
        <end position="398"/>
    </location>
</feature>
<protein>
    <recommendedName>
        <fullName evidence="2">Integrase catalytic domain-containing protein</fullName>
    </recommendedName>
</protein>
<feature type="compositionally biased region" description="Polar residues" evidence="1">
    <location>
        <begin position="505"/>
        <end position="520"/>
    </location>
</feature>